<dbReference type="InterPro" id="IPR044926">
    <property type="entry name" value="RGS_subdomain_2"/>
</dbReference>
<dbReference type="InterPro" id="IPR036305">
    <property type="entry name" value="RGS_sf"/>
</dbReference>
<organism evidence="2 3">
    <name type="scientific">Piptocephalis cylindrospora</name>
    <dbReference type="NCBI Taxonomy" id="1907219"/>
    <lineage>
        <taxon>Eukaryota</taxon>
        <taxon>Fungi</taxon>
        <taxon>Fungi incertae sedis</taxon>
        <taxon>Zoopagomycota</taxon>
        <taxon>Zoopagomycotina</taxon>
        <taxon>Zoopagomycetes</taxon>
        <taxon>Zoopagales</taxon>
        <taxon>Piptocephalidaceae</taxon>
        <taxon>Piptocephalis</taxon>
    </lineage>
</organism>
<keyword evidence="1" id="KW-0812">Transmembrane</keyword>
<dbReference type="Proteomes" id="UP000267251">
    <property type="component" value="Unassembled WGS sequence"/>
</dbReference>
<accession>A0A4P9XZ15</accession>
<protein>
    <submittedName>
        <fullName evidence="2">Uncharacterized protein</fullName>
    </submittedName>
</protein>
<evidence type="ECO:0000313" key="3">
    <source>
        <dbReference type="Proteomes" id="UP000267251"/>
    </source>
</evidence>
<name>A0A4P9XZ15_9FUNG</name>
<reference evidence="3" key="1">
    <citation type="journal article" date="2018" name="Nat. Microbiol.">
        <title>Leveraging single-cell genomics to expand the fungal tree of life.</title>
        <authorList>
            <person name="Ahrendt S.R."/>
            <person name="Quandt C.A."/>
            <person name="Ciobanu D."/>
            <person name="Clum A."/>
            <person name="Salamov A."/>
            <person name="Andreopoulos B."/>
            <person name="Cheng J.F."/>
            <person name="Woyke T."/>
            <person name="Pelin A."/>
            <person name="Henrissat B."/>
            <person name="Reynolds N.K."/>
            <person name="Benny G.L."/>
            <person name="Smith M.E."/>
            <person name="James T.Y."/>
            <person name="Grigoriev I.V."/>
        </authorList>
    </citation>
    <scope>NUCLEOTIDE SEQUENCE [LARGE SCALE GENOMIC DNA]</scope>
</reference>
<evidence type="ECO:0000313" key="2">
    <source>
        <dbReference type="EMBL" id="RKP11657.1"/>
    </source>
</evidence>
<dbReference type="SUPFAM" id="SSF48097">
    <property type="entry name" value="Regulator of G-protein signaling, RGS"/>
    <property type="match status" value="1"/>
</dbReference>
<dbReference type="AlphaFoldDB" id="A0A4P9XZ15"/>
<dbReference type="EMBL" id="KZ988735">
    <property type="protein sequence ID" value="RKP11657.1"/>
    <property type="molecule type" value="Genomic_DNA"/>
</dbReference>
<feature type="transmembrane region" description="Helical" evidence="1">
    <location>
        <begin position="16"/>
        <end position="34"/>
    </location>
</feature>
<sequence length="205" mass="23259">MEGPGDAFGIRKDLRISSLIIIPLYLFYLALSFWKSRTMPYSLSTSLFLALIALVSHVFAILIPAIRSYRATPSSTWPCPAGVRSTATFTSKTDFHTALLRPERFLELKRIAAIHFSAETTAFLDDLQDLERDYTRTTPDQSMYIFRQYIMPGSIMEIKISDRAREETSHMISMGLCGISVFGEARVEIEELVCLNFYPKLHSSV</sequence>
<proteinExistence type="predicted"/>
<feature type="transmembrane region" description="Helical" evidence="1">
    <location>
        <begin position="46"/>
        <end position="66"/>
    </location>
</feature>
<keyword evidence="3" id="KW-1185">Reference proteome</keyword>
<dbReference type="Gene3D" id="1.10.167.10">
    <property type="entry name" value="Regulator of G-protein Signalling 4, domain 2"/>
    <property type="match status" value="1"/>
</dbReference>
<evidence type="ECO:0000256" key="1">
    <source>
        <dbReference type="SAM" id="Phobius"/>
    </source>
</evidence>
<keyword evidence="1" id="KW-0472">Membrane</keyword>
<keyword evidence="1" id="KW-1133">Transmembrane helix</keyword>
<gene>
    <name evidence="2" type="ORF">BJ684DRAFT_21761</name>
</gene>